<organism evidence="1 2">
    <name type="scientific">Laccaria amethystina LaAM-08-1</name>
    <dbReference type="NCBI Taxonomy" id="1095629"/>
    <lineage>
        <taxon>Eukaryota</taxon>
        <taxon>Fungi</taxon>
        <taxon>Dikarya</taxon>
        <taxon>Basidiomycota</taxon>
        <taxon>Agaricomycotina</taxon>
        <taxon>Agaricomycetes</taxon>
        <taxon>Agaricomycetidae</taxon>
        <taxon>Agaricales</taxon>
        <taxon>Agaricineae</taxon>
        <taxon>Hydnangiaceae</taxon>
        <taxon>Laccaria</taxon>
    </lineage>
</organism>
<gene>
    <name evidence="1" type="ORF">K443DRAFT_678307</name>
</gene>
<dbReference type="AlphaFoldDB" id="A0A0C9WS51"/>
<dbReference type="EMBL" id="KN838605">
    <property type="protein sequence ID" value="KIK01545.1"/>
    <property type="molecule type" value="Genomic_DNA"/>
</dbReference>
<evidence type="ECO:0000313" key="2">
    <source>
        <dbReference type="Proteomes" id="UP000054477"/>
    </source>
</evidence>
<reference evidence="2" key="2">
    <citation type="submission" date="2015-01" db="EMBL/GenBank/DDBJ databases">
        <title>Evolutionary Origins and Diversification of the Mycorrhizal Mutualists.</title>
        <authorList>
            <consortium name="DOE Joint Genome Institute"/>
            <consortium name="Mycorrhizal Genomics Consortium"/>
            <person name="Kohler A."/>
            <person name="Kuo A."/>
            <person name="Nagy L.G."/>
            <person name="Floudas D."/>
            <person name="Copeland A."/>
            <person name="Barry K.W."/>
            <person name="Cichocki N."/>
            <person name="Veneault-Fourrey C."/>
            <person name="LaButti K."/>
            <person name="Lindquist E.A."/>
            <person name="Lipzen A."/>
            <person name="Lundell T."/>
            <person name="Morin E."/>
            <person name="Murat C."/>
            <person name="Riley R."/>
            <person name="Ohm R."/>
            <person name="Sun H."/>
            <person name="Tunlid A."/>
            <person name="Henrissat B."/>
            <person name="Grigoriev I.V."/>
            <person name="Hibbett D.S."/>
            <person name="Martin F."/>
        </authorList>
    </citation>
    <scope>NUCLEOTIDE SEQUENCE [LARGE SCALE GENOMIC DNA]</scope>
    <source>
        <strain evidence="2">LaAM-08-1</strain>
    </source>
</reference>
<sequence>MVQAGQSTDHDDFPVMPVSPCRFPERLIFDEFGCCERCTQTGLAYPRKPVWDFQITLTTPNTYVQVGLSLRVAKEHLHYAKW</sequence>
<reference evidence="1 2" key="1">
    <citation type="submission" date="2014-04" db="EMBL/GenBank/DDBJ databases">
        <authorList>
            <consortium name="DOE Joint Genome Institute"/>
            <person name="Kuo A."/>
            <person name="Kohler A."/>
            <person name="Nagy L.G."/>
            <person name="Floudas D."/>
            <person name="Copeland A."/>
            <person name="Barry K.W."/>
            <person name="Cichocki N."/>
            <person name="Veneault-Fourrey C."/>
            <person name="LaButti K."/>
            <person name="Lindquist E.A."/>
            <person name="Lipzen A."/>
            <person name="Lundell T."/>
            <person name="Morin E."/>
            <person name="Murat C."/>
            <person name="Sun H."/>
            <person name="Tunlid A."/>
            <person name="Henrissat B."/>
            <person name="Grigoriev I.V."/>
            <person name="Hibbett D.S."/>
            <person name="Martin F."/>
            <person name="Nordberg H.P."/>
            <person name="Cantor M.N."/>
            <person name="Hua S.X."/>
        </authorList>
    </citation>
    <scope>NUCLEOTIDE SEQUENCE [LARGE SCALE GENOMIC DNA]</scope>
    <source>
        <strain evidence="1 2">LaAM-08-1</strain>
    </source>
</reference>
<accession>A0A0C9WS51</accession>
<protein>
    <submittedName>
        <fullName evidence="1">Uncharacterized protein</fullName>
    </submittedName>
</protein>
<name>A0A0C9WS51_9AGAR</name>
<evidence type="ECO:0000313" key="1">
    <source>
        <dbReference type="EMBL" id="KIK01545.1"/>
    </source>
</evidence>
<dbReference type="HOGENOM" id="CLU_2558650_0_0_1"/>
<proteinExistence type="predicted"/>
<dbReference type="Proteomes" id="UP000054477">
    <property type="component" value="Unassembled WGS sequence"/>
</dbReference>
<keyword evidence="2" id="KW-1185">Reference proteome</keyword>